<feature type="transmembrane region" description="Helical" evidence="1">
    <location>
        <begin position="6"/>
        <end position="27"/>
    </location>
</feature>
<accession>A0A847S2E1</accession>
<reference evidence="2 3" key="1">
    <citation type="submission" date="2020-04" db="EMBL/GenBank/DDBJ databases">
        <authorList>
            <person name="Yin C."/>
        </authorList>
    </citation>
    <scope>NUCLEOTIDE SEQUENCE [LARGE SCALE GENOMIC DNA]</scope>
    <source>
        <strain evidence="2 3">Ae27</strain>
    </source>
</reference>
<feature type="transmembrane region" description="Helical" evidence="1">
    <location>
        <begin position="179"/>
        <end position="200"/>
    </location>
</feature>
<keyword evidence="3" id="KW-1185">Reference proteome</keyword>
<comment type="caution">
    <text evidence="2">The sequence shown here is derived from an EMBL/GenBank/DDBJ whole genome shotgun (WGS) entry which is preliminary data.</text>
</comment>
<dbReference type="Proteomes" id="UP000570474">
    <property type="component" value="Unassembled WGS sequence"/>
</dbReference>
<keyword evidence="1" id="KW-0812">Transmembrane</keyword>
<feature type="transmembrane region" description="Helical" evidence="1">
    <location>
        <begin position="150"/>
        <end position="173"/>
    </location>
</feature>
<sequence length="212" mass="24292">MDTNVIFFGIMAALGYIVLQSLFILGVRVAAKGAVEKLPNGKDKDSEMILFPIFKYLTRTARTKIYYIDGQFELLIQKLRVLMPESPLQTEGNHILLPLGDASRIPVLKELNNILPKIDGKIQVEADDHGVRFFKIDEVFKVNKYLRKPVIQCPICMASYWSVFSYWIPVIYFYGFSFWVLYAGVINICAVASMNWLLWMRGSAYESQIMKG</sequence>
<evidence type="ECO:0000256" key="1">
    <source>
        <dbReference type="SAM" id="Phobius"/>
    </source>
</evidence>
<dbReference type="EMBL" id="JABAIA010000002">
    <property type="protein sequence ID" value="NLR67238.1"/>
    <property type="molecule type" value="Genomic_DNA"/>
</dbReference>
<evidence type="ECO:0000313" key="2">
    <source>
        <dbReference type="EMBL" id="NLR67238.1"/>
    </source>
</evidence>
<protein>
    <submittedName>
        <fullName evidence="2">Transposase</fullName>
    </submittedName>
</protein>
<organism evidence="2 3">
    <name type="scientific">Chitinophaga varians</name>
    <dbReference type="NCBI Taxonomy" id="2202339"/>
    <lineage>
        <taxon>Bacteria</taxon>
        <taxon>Pseudomonadati</taxon>
        <taxon>Bacteroidota</taxon>
        <taxon>Chitinophagia</taxon>
        <taxon>Chitinophagales</taxon>
        <taxon>Chitinophagaceae</taxon>
        <taxon>Chitinophaga</taxon>
    </lineage>
</organism>
<dbReference type="AlphaFoldDB" id="A0A847S2E1"/>
<evidence type="ECO:0000313" key="3">
    <source>
        <dbReference type="Proteomes" id="UP000570474"/>
    </source>
</evidence>
<keyword evidence="1" id="KW-0472">Membrane</keyword>
<gene>
    <name evidence="2" type="ORF">HGH92_23230</name>
</gene>
<name>A0A847S2E1_9BACT</name>
<proteinExistence type="predicted"/>
<dbReference type="RefSeq" id="WP_168873118.1">
    <property type="nucleotide sequence ID" value="NZ_JABAIA010000002.1"/>
</dbReference>
<keyword evidence="1" id="KW-1133">Transmembrane helix</keyword>